<comment type="pathway">
    <text evidence="9">Protein modification; lipoprotein biosynthesis (signal peptide cleavage).</text>
</comment>
<dbReference type="GO" id="GO:0004190">
    <property type="term" value="F:aspartic-type endopeptidase activity"/>
    <property type="evidence" value="ECO:0007669"/>
    <property type="project" value="UniProtKB-UniRule"/>
</dbReference>
<keyword evidence="12" id="KW-1185">Reference proteome</keyword>
<evidence type="ECO:0000256" key="5">
    <source>
        <dbReference type="ARBA" id="ARBA00022750"/>
    </source>
</evidence>
<dbReference type="GO" id="GO:0006508">
    <property type="term" value="P:proteolysis"/>
    <property type="evidence" value="ECO:0007669"/>
    <property type="project" value="UniProtKB-KW"/>
</dbReference>
<comment type="function">
    <text evidence="9">This protein specifically catalyzes the removal of signal peptides from prolipoproteins.</text>
</comment>
<comment type="similarity">
    <text evidence="1 9 10">Belongs to the peptidase A8 family.</text>
</comment>
<dbReference type="OrthoDB" id="9810259at2"/>
<feature type="active site" evidence="9">
    <location>
        <position position="172"/>
    </location>
</feature>
<keyword evidence="6 9" id="KW-0378">Hydrolase</keyword>
<gene>
    <name evidence="9" type="primary">lspA</name>
    <name evidence="11" type="ORF">EDM02_01440</name>
</gene>
<accession>A0A3N2QCW7</accession>
<keyword evidence="2 9" id="KW-1003">Cell membrane</keyword>
<dbReference type="EMBL" id="RARA01000019">
    <property type="protein sequence ID" value="ROT47630.1"/>
    <property type="molecule type" value="Genomic_DNA"/>
</dbReference>
<comment type="caution">
    <text evidence="11">The sequence shown here is derived from an EMBL/GenBank/DDBJ whole genome shotgun (WGS) entry which is preliminary data.</text>
</comment>
<dbReference type="PANTHER" id="PTHR33695:SF1">
    <property type="entry name" value="LIPOPROTEIN SIGNAL PEPTIDASE"/>
    <property type="match status" value="1"/>
</dbReference>
<dbReference type="AlphaFoldDB" id="A0A3N2QCW7"/>
<evidence type="ECO:0000256" key="2">
    <source>
        <dbReference type="ARBA" id="ARBA00022475"/>
    </source>
</evidence>
<keyword evidence="4 9" id="KW-0812">Transmembrane</keyword>
<dbReference type="Pfam" id="PF01252">
    <property type="entry name" value="Peptidase_A8"/>
    <property type="match status" value="1"/>
</dbReference>
<proteinExistence type="inferred from homology"/>
<organism evidence="11 12">
    <name type="scientific">Candidatus Cardinium hertigii</name>
    <dbReference type="NCBI Taxonomy" id="247481"/>
    <lineage>
        <taxon>Bacteria</taxon>
        <taxon>Pseudomonadati</taxon>
        <taxon>Bacteroidota</taxon>
        <taxon>Cytophagia</taxon>
        <taxon>Cytophagales</taxon>
        <taxon>Amoebophilaceae</taxon>
        <taxon>Candidatus Cardinium</taxon>
    </lineage>
</organism>
<evidence type="ECO:0000256" key="10">
    <source>
        <dbReference type="RuleBase" id="RU004181"/>
    </source>
</evidence>
<evidence type="ECO:0000313" key="11">
    <source>
        <dbReference type="EMBL" id="ROT47630.1"/>
    </source>
</evidence>
<evidence type="ECO:0000256" key="7">
    <source>
        <dbReference type="ARBA" id="ARBA00022989"/>
    </source>
</evidence>
<feature type="transmembrane region" description="Helical" evidence="9">
    <location>
        <begin position="97"/>
        <end position="120"/>
    </location>
</feature>
<comment type="caution">
    <text evidence="9">Lacks conserved residue(s) required for the propagation of feature annotation.</text>
</comment>
<keyword evidence="8 9" id="KW-0472">Membrane</keyword>
<dbReference type="UniPathway" id="UPA00665"/>
<dbReference type="PANTHER" id="PTHR33695">
    <property type="entry name" value="LIPOPROTEIN SIGNAL PEPTIDASE"/>
    <property type="match status" value="1"/>
</dbReference>
<name>A0A3N2QCW7_9BACT</name>
<comment type="catalytic activity">
    <reaction evidence="9">
        <text>Release of signal peptides from bacterial membrane prolipoproteins. Hydrolyzes -Xaa-Yaa-Zaa-|-(S,diacylglyceryl)Cys-, in which Xaa is hydrophobic (preferably Leu), and Yaa (Ala or Ser) and Zaa (Gly or Ala) have small, neutral side chains.</text>
        <dbReference type="EC" id="3.4.23.36"/>
    </reaction>
</comment>
<dbReference type="HAMAP" id="MF_00161">
    <property type="entry name" value="LspA"/>
    <property type="match status" value="1"/>
</dbReference>
<sequence length="194" mass="21655">MKNVIKCFSILLLIILADQALKLWVFHNMEMGTEGQINILGNVLKLTYVLNPEMAFSLNLGVKYGKLLVTTLRVLASLCILGYVMQFLRKIAPTTKLWGWILVAGGAIGNSIDSVLYGVYLDNAPANAPMKWFYGQVIDMIHVDLWSGVMPSWLPIWGNCYVYCLPVFNIADIAIFIGLLIVLCCMHPETHTTS</sequence>
<evidence type="ECO:0000256" key="6">
    <source>
        <dbReference type="ARBA" id="ARBA00022801"/>
    </source>
</evidence>
<keyword evidence="5 9" id="KW-0064">Aspartyl protease</keyword>
<evidence type="ECO:0000256" key="8">
    <source>
        <dbReference type="ARBA" id="ARBA00023136"/>
    </source>
</evidence>
<feature type="transmembrane region" description="Helical" evidence="9">
    <location>
        <begin position="64"/>
        <end position="85"/>
    </location>
</feature>
<reference evidence="11 12" key="1">
    <citation type="submission" date="2018-09" db="EMBL/GenBank/DDBJ databases">
        <title>Comparative Genomics of Wolbachia-Cardinium Dual Endosymbiosis in a Plant-Parasitic Nematode.</title>
        <authorList>
            <person name="Brown A.M.V."/>
            <person name="Wasala S.K."/>
            <person name="Howe D.K."/>
            <person name="Peetz A.B."/>
            <person name="Zasada I.A."/>
            <person name="Denver D.R."/>
        </authorList>
    </citation>
    <scope>NUCLEOTIDE SEQUENCE [LARGE SCALE GENOMIC DNA]</scope>
    <source>
        <strain evidence="11 12">Pp_1</strain>
    </source>
</reference>
<feature type="active site" evidence="9">
    <location>
        <position position="139"/>
    </location>
</feature>
<dbReference type="PRINTS" id="PR00781">
    <property type="entry name" value="LIPOSIGPTASE"/>
</dbReference>
<keyword evidence="7 9" id="KW-1133">Transmembrane helix</keyword>
<dbReference type="EC" id="3.4.23.36" evidence="9"/>
<evidence type="ECO:0000256" key="3">
    <source>
        <dbReference type="ARBA" id="ARBA00022670"/>
    </source>
</evidence>
<dbReference type="GO" id="GO:0005886">
    <property type="term" value="C:plasma membrane"/>
    <property type="evidence" value="ECO:0007669"/>
    <property type="project" value="UniProtKB-SubCell"/>
</dbReference>
<feature type="transmembrane region" description="Helical" evidence="9">
    <location>
        <begin position="161"/>
        <end position="183"/>
    </location>
</feature>
<dbReference type="Proteomes" id="UP000270927">
    <property type="component" value="Unassembled WGS sequence"/>
</dbReference>
<dbReference type="InterPro" id="IPR001872">
    <property type="entry name" value="Peptidase_A8"/>
</dbReference>
<comment type="subcellular location">
    <subcellularLocation>
        <location evidence="9">Cell membrane</location>
        <topology evidence="9">Multi-pass membrane protein</topology>
    </subcellularLocation>
</comment>
<protein>
    <recommendedName>
        <fullName evidence="9">Lipoprotein signal peptidase</fullName>
        <ecNumber evidence="9">3.4.23.36</ecNumber>
    </recommendedName>
    <alternativeName>
        <fullName evidence="9">Prolipoprotein signal peptidase</fullName>
    </alternativeName>
    <alternativeName>
        <fullName evidence="9">Signal peptidase II</fullName>
        <shortName evidence="9">SPase II</shortName>
    </alternativeName>
</protein>
<evidence type="ECO:0000256" key="1">
    <source>
        <dbReference type="ARBA" id="ARBA00006139"/>
    </source>
</evidence>
<evidence type="ECO:0000256" key="4">
    <source>
        <dbReference type="ARBA" id="ARBA00022692"/>
    </source>
</evidence>
<evidence type="ECO:0000313" key="12">
    <source>
        <dbReference type="Proteomes" id="UP000270927"/>
    </source>
</evidence>
<evidence type="ECO:0000256" key="9">
    <source>
        <dbReference type="HAMAP-Rule" id="MF_00161"/>
    </source>
</evidence>
<keyword evidence="3 9" id="KW-0645">Protease</keyword>
<keyword evidence="11" id="KW-0449">Lipoprotein</keyword>